<dbReference type="EMBL" id="BMAT01000519">
    <property type="protein sequence ID" value="GFR67610.1"/>
    <property type="molecule type" value="Genomic_DNA"/>
</dbReference>
<keyword evidence="1" id="KW-0472">Membrane</keyword>
<gene>
    <name evidence="3" type="ORF">ElyMa_000255600</name>
</gene>
<dbReference type="GO" id="GO:0005524">
    <property type="term" value="F:ATP binding"/>
    <property type="evidence" value="ECO:0007669"/>
    <property type="project" value="InterPro"/>
</dbReference>
<organism evidence="3 4">
    <name type="scientific">Elysia marginata</name>
    <dbReference type="NCBI Taxonomy" id="1093978"/>
    <lineage>
        <taxon>Eukaryota</taxon>
        <taxon>Metazoa</taxon>
        <taxon>Spiralia</taxon>
        <taxon>Lophotrochozoa</taxon>
        <taxon>Mollusca</taxon>
        <taxon>Gastropoda</taxon>
        <taxon>Heterobranchia</taxon>
        <taxon>Euthyneura</taxon>
        <taxon>Panpulmonata</taxon>
        <taxon>Sacoglossa</taxon>
        <taxon>Placobranchoidea</taxon>
        <taxon>Plakobranchidae</taxon>
        <taxon>Elysia</taxon>
    </lineage>
</organism>
<keyword evidence="1" id="KW-0812">Transmembrane</keyword>
<dbReference type="Gene3D" id="1.10.510.10">
    <property type="entry name" value="Transferase(Phosphotransferase) domain 1"/>
    <property type="match status" value="1"/>
</dbReference>
<dbReference type="SUPFAM" id="SSF56112">
    <property type="entry name" value="Protein kinase-like (PK-like)"/>
    <property type="match status" value="1"/>
</dbReference>
<dbReference type="Proteomes" id="UP000762676">
    <property type="component" value="Unassembled WGS sequence"/>
</dbReference>
<evidence type="ECO:0000313" key="3">
    <source>
        <dbReference type="EMBL" id="GFR67610.1"/>
    </source>
</evidence>
<dbReference type="InterPro" id="IPR011009">
    <property type="entry name" value="Kinase-like_dom_sf"/>
</dbReference>
<sequence length="93" mass="10762">MFSLASDDKEKRMREFYREAQVMQADVYAIGVVIWLLVSSDVPEKGKNYLHSVLNSTDVFLSFDHWMILKRSLEPNPAKRPAISEVVQMMQVV</sequence>
<proteinExistence type="predicted"/>
<reference evidence="3 4" key="1">
    <citation type="journal article" date="2021" name="Elife">
        <title>Chloroplast acquisition without the gene transfer in kleptoplastic sea slugs, Plakobranchus ocellatus.</title>
        <authorList>
            <person name="Maeda T."/>
            <person name="Takahashi S."/>
            <person name="Yoshida T."/>
            <person name="Shimamura S."/>
            <person name="Takaki Y."/>
            <person name="Nagai Y."/>
            <person name="Toyoda A."/>
            <person name="Suzuki Y."/>
            <person name="Arimoto A."/>
            <person name="Ishii H."/>
            <person name="Satoh N."/>
            <person name="Nishiyama T."/>
            <person name="Hasebe M."/>
            <person name="Maruyama T."/>
            <person name="Minagawa J."/>
            <person name="Obokata J."/>
            <person name="Shigenobu S."/>
        </authorList>
    </citation>
    <scope>NUCLEOTIDE SEQUENCE [LARGE SCALE GENOMIC DNA]</scope>
</reference>
<protein>
    <submittedName>
        <fullName evidence="3">CBL-interacting protein kinase 10</fullName>
    </submittedName>
</protein>
<accession>A0AAV4F5C0</accession>
<dbReference type="InterPro" id="IPR000719">
    <property type="entry name" value="Prot_kinase_dom"/>
</dbReference>
<comment type="caution">
    <text evidence="3">The sequence shown here is derived from an EMBL/GenBank/DDBJ whole genome shotgun (WGS) entry which is preliminary data.</text>
</comment>
<keyword evidence="3" id="KW-0418">Kinase</keyword>
<dbReference type="AlphaFoldDB" id="A0AAV4F5C0"/>
<feature type="domain" description="Protein kinase" evidence="2">
    <location>
        <begin position="1"/>
        <end position="93"/>
    </location>
</feature>
<dbReference type="PROSITE" id="PS50011">
    <property type="entry name" value="PROTEIN_KINASE_DOM"/>
    <property type="match status" value="1"/>
</dbReference>
<evidence type="ECO:0000313" key="4">
    <source>
        <dbReference type="Proteomes" id="UP000762676"/>
    </source>
</evidence>
<dbReference type="GO" id="GO:0004672">
    <property type="term" value="F:protein kinase activity"/>
    <property type="evidence" value="ECO:0007669"/>
    <property type="project" value="InterPro"/>
</dbReference>
<evidence type="ECO:0000256" key="1">
    <source>
        <dbReference type="SAM" id="Phobius"/>
    </source>
</evidence>
<keyword evidence="1" id="KW-1133">Transmembrane helix</keyword>
<name>A0AAV4F5C0_9GAST</name>
<feature type="transmembrane region" description="Helical" evidence="1">
    <location>
        <begin position="20"/>
        <end position="38"/>
    </location>
</feature>
<keyword evidence="3" id="KW-0808">Transferase</keyword>
<evidence type="ECO:0000259" key="2">
    <source>
        <dbReference type="PROSITE" id="PS50011"/>
    </source>
</evidence>
<keyword evidence="4" id="KW-1185">Reference proteome</keyword>